<dbReference type="Proteomes" id="UP001231649">
    <property type="component" value="Chromosome 19"/>
</dbReference>
<gene>
    <name evidence="1" type="ORF">PYW08_006062</name>
</gene>
<organism evidence="1 2">
    <name type="scientific">Mythimna loreyi</name>
    <dbReference type="NCBI Taxonomy" id="667449"/>
    <lineage>
        <taxon>Eukaryota</taxon>
        <taxon>Metazoa</taxon>
        <taxon>Ecdysozoa</taxon>
        <taxon>Arthropoda</taxon>
        <taxon>Hexapoda</taxon>
        <taxon>Insecta</taxon>
        <taxon>Pterygota</taxon>
        <taxon>Neoptera</taxon>
        <taxon>Endopterygota</taxon>
        <taxon>Lepidoptera</taxon>
        <taxon>Glossata</taxon>
        <taxon>Ditrysia</taxon>
        <taxon>Noctuoidea</taxon>
        <taxon>Noctuidae</taxon>
        <taxon>Noctuinae</taxon>
        <taxon>Hadenini</taxon>
        <taxon>Mythimna</taxon>
    </lineage>
</organism>
<accession>A0ACC2QLK8</accession>
<dbReference type="EMBL" id="CM056795">
    <property type="protein sequence ID" value="KAJ8720597.1"/>
    <property type="molecule type" value="Genomic_DNA"/>
</dbReference>
<protein>
    <submittedName>
        <fullName evidence="1">Uncharacterized protein</fullName>
    </submittedName>
</protein>
<keyword evidence="2" id="KW-1185">Reference proteome</keyword>
<comment type="caution">
    <text evidence="1">The sequence shown here is derived from an EMBL/GenBank/DDBJ whole genome shotgun (WGS) entry which is preliminary data.</text>
</comment>
<name>A0ACC2QLK8_9NEOP</name>
<evidence type="ECO:0000313" key="2">
    <source>
        <dbReference type="Proteomes" id="UP001231649"/>
    </source>
</evidence>
<proteinExistence type="predicted"/>
<reference evidence="1" key="1">
    <citation type="submission" date="2023-03" db="EMBL/GenBank/DDBJ databases">
        <title>Chromosome-level genomes of two armyworms, Mythimna separata and Mythimna loreyi, provide insights into the biosynthesis and reception of sex pheromones.</title>
        <authorList>
            <person name="Zhao H."/>
        </authorList>
    </citation>
    <scope>NUCLEOTIDE SEQUENCE</scope>
    <source>
        <strain evidence="1">BeijingLab</strain>
    </source>
</reference>
<sequence length="774" mass="88598">MAEEQQKETDSQKYRRKLKENPELHADHLRRERARDSKRREIMKKKMEADEDLKILARIRSKERMQTTRKRRREEQIKQIGTRYNSPRTLGKAVAKVKRNLPVSPTKAVEVVKKIAAEFKITASDKSNAPKAVPRKLTDEGKKQICDFYNRDDVSRQMPGIKDVKTVKSSTGTKLRMQKRTMIMSIREAFEIFKETYPETFVGKTVFYKERPAHILPINDTPHNVCVCTTHSNYINLLLAISKHSTDFPKTHQELLKQISCNVDNEDCMSNSCDVCKESNIWDITLDSNRIVNWKAWIFQNHRPKQIVMSKPFNLALDELHDSTAKFKLHSFVKNVQSNYFHNVKQDLTSDKAIVQIDFAENYALISQDEIQSAHWSHGQVTLFTCCIWTTDKLQSVVIVSDELSHSKYTVHLFLQKIFEYIKSVNDKITFLHIFSDNCAAQFKNRFVMASMNALKAEYGFTHFEWNFFAASHGKGAVDGIGGSVKRSVWIAVKSRKAIVNSALEFYDLARSLSKNIFFVFVAKEEVKEKMAMLDDKWEGLKNIPGIQSKHFFQSVDGDTISVARTSLSLFKYTLVLKSPTTTNNAESDWDDDDLGPLTNYRIQKEILCPDISVLSVSDQSKSFVPPKTRLRVSDVYSDSDNDSINDESRSTFHQTSKLPAEACPKTGTGHSSILPNAICAGLYVLVQLLCKSGKKMTQYRYVGLCQSDVDEDGEIRIQFLTTINGKRFTEIVNDIADVKFEDIIAKLEAPEKKTDGNNIIIEFSQNIDVFEKK</sequence>
<evidence type="ECO:0000313" key="1">
    <source>
        <dbReference type="EMBL" id="KAJ8720597.1"/>
    </source>
</evidence>